<reference evidence="2" key="1">
    <citation type="submission" date="2014-11" db="EMBL/GenBank/DDBJ databases">
        <authorList>
            <person name="Amaro Gonzalez C."/>
        </authorList>
    </citation>
    <scope>NUCLEOTIDE SEQUENCE</scope>
</reference>
<feature type="chain" id="PRO_5002431955" evidence="1">
    <location>
        <begin position="20"/>
        <end position="45"/>
    </location>
</feature>
<reference evidence="2" key="2">
    <citation type="journal article" date="2015" name="Fish Shellfish Immunol.">
        <title>Early steps in the European eel (Anguilla anguilla)-Vibrio vulnificus interaction in the gills: Role of the RtxA13 toxin.</title>
        <authorList>
            <person name="Callol A."/>
            <person name="Pajuelo D."/>
            <person name="Ebbesson L."/>
            <person name="Teles M."/>
            <person name="MacKenzie S."/>
            <person name="Amaro C."/>
        </authorList>
    </citation>
    <scope>NUCLEOTIDE SEQUENCE</scope>
</reference>
<evidence type="ECO:0000313" key="2">
    <source>
        <dbReference type="EMBL" id="JAH35356.1"/>
    </source>
</evidence>
<dbReference type="AlphaFoldDB" id="A0A0E9S252"/>
<accession>A0A0E9S252</accession>
<name>A0A0E9S252_ANGAN</name>
<keyword evidence="1" id="KW-0732">Signal</keyword>
<evidence type="ECO:0000256" key="1">
    <source>
        <dbReference type="SAM" id="SignalP"/>
    </source>
</evidence>
<organism evidence="2">
    <name type="scientific">Anguilla anguilla</name>
    <name type="common">European freshwater eel</name>
    <name type="synonym">Muraena anguilla</name>
    <dbReference type="NCBI Taxonomy" id="7936"/>
    <lineage>
        <taxon>Eukaryota</taxon>
        <taxon>Metazoa</taxon>
        <taxon>Chordata</taxon>
        <taxon>Craniata</taxon>
        <taxon>Vertebrata</taxon>
        <taxon>Euteleostomi</taxon>
        <taxon>Actinopterygii</taxon>
        <taxon>Neopterygii</taxon>
        <taxon>Teleostei</taxon>
        <taxon>Anguilliformes</taxon>
        <taxon>Anguillidae</taxon>
        <taxon>Anguilla</taxon>
    </lineage>
</organism>
<proteinExistence type="predicted"/>
<dbReference type="EMBL" id="GBXM01073221">
    <property type="protein sequence ID" value="JAH35356.1"/>
    <property type="molecule type" value="Transcribed_RNA"/>
</dbReference>
<feature type="signal peptide" evidence="1">
    <location>
        <begin position="1"/>
        <end position="19"/>
    </location>
</feature>
<protein>
    <submittedName>
        <fullName evidence="2">Uncharacterized protein</fullName>
    </submittedName>
</protein>
<sequence>MKYLALALLLCTQLHLLHGACLMPSLALSKDLSGCVDKDGTVHPP</sequence>